<dbReference type="GO" id="GO:0006396">
    <property type="term" value="P:RNA processing"/>
    <property type="evidence" value="ECO:0007669"/>
    <property type="project" value="UniProtKB-UniRule"/>
</dbReference>
<dbReference type="PANTHER" id="PTHR11096:SF0">
    <property type="entry name" value="RNA 3'-TERMINAL PHOSPHATE CYCLASE"/>
    <property type="match status" value="1"/>
</dbReference>
<evidence type="ECO:0000256" key="6">
    <source>
        <dbReference type="NCBIfam" id="TIGR03399"/>
    </source>
</evidence>
<dbReference type="GO" id="GO:0003963">
    <property type="term" value="F:RNA-3'-phosphate cyclase activity"/>
    <property type="evidence" value="ECO:0007669"/>
    <property type="project" value="UniProtKB-UniRule"/>
</dbReference>
<dbReference type="Pfam" id="PF01137">
    <property type="entry name" value="RTC"/>
    <property type="match status" value="1"/>
</dbReference>
<keyword evidence="2 5" id="KW-0436">Ligase</keyword>
<organism evidence="9 10">
    <name type="scientific">Candidatus Desulfaltia bathyphila</name>
    <dbReference type="NCBI Taxonomy" id="2841697"/>
    <lineage>
        <taxon>Bacteria</taxon>
        <taxon>Pseudomonadati</taxon>
        <taxon>Thermodesulfobacteriota</taxon>
        <taxon>Desulfobacteria</taxon>
        <taxon>Desulfobacterales</taxon>
        <taxon>Desulfobacterales incertae sedis</taxon>
        <taxon>Candidatus Desulfaltia</taxon>
    </lineage>
</organism>
<reference evidence="9 10" key="1">
    <citation type="submission" date="2020-08" db="EMBL/GenBank/DDBJ databases">
        <title>Bridging the membrane lipid divide: bacteria of the FCB group superphylum have the potential to synthesize archaeal ether lipids.</title>
        <authorList>
            <person name="Villanueva L."/>
            <person name="Von Meijenfeldt F.A.B."/>
            <person name="Westbye A.B."/>
            <person name="Yadav S."/>
            <person name="Hopmans E.C."/>
            <person name="Dutilh B.E."/>
            <person name="Sinninghe Damste J.S."/>
        </authorList>
    </citation>
    <scope>NUCLEOTIDE SEQUENCE [LARGE SCALE GENOMIC DNA]</scope>
    <source>
        <strain evidence="9">NIOZ-UU82</strain>
    </source>
</reference>
<feature type="binding site" evidence="5">
    <location>
        <begin position="288"/>
        <end position="292"/>
    </location>
    <ligand>
        <name>ATP</name>
        <dbReference type="ChEBI" id="CHEBI:30616"/>
    </ligand>
</feature>
<feature type="domain" description="RNA 3'-terminal phosphate cyclase" evidence="7">
    <location>
        <begin position="14"/>
        <end position="329"/>
    </location>
</feature>
<dbReference type="SUPFAM" id="SSF55205">
    <property type="entry name" value="EPT/RTPC-like"/>
    <property type="match status" value="2"/>
</dbReference>
<dbReference type="HAMAP" id="MF_00200">
    <property type="entry name" value="RTC"/>
    <property type="match status" value="1"/>
</dbReference>
<dbReference type="PIRSF" id="PIRSF005378">
    <property type="entry name" value="RNA3'_term_phos_cycl_euk"/>
    <property type="match status" value="1"/>
</dbReference>
<dbReference type="SUPFAM" id="SSF52913">
    <property type="entry name" value="RNA 3'-terminal phosphate cyclase, RPTC, insert domain"/>
    <property type="match status" value="1"/>
</dbReference>
<protein>
    <recommendedName>
        <fullName evidence="5 6">RNA 3'-terminal phosphate cyclase</fullName>
        <shortName evidence="5">RNA cyclase</shortName>
        <shortName evidence="5">RNA-3'-phosphate cyclase</shortName>
        <ecNumber evidence="5 6">6.5.1.4</ecNumber>
    </recommendedName>
</protein>
<evidence type="ECO:0000256" key="4">
    <source>
        <dbReference type="ARBA" id="ARBA00024481"/>
    </source>
</evidence>
<dbReference type="GO" id="GO:0005524">
    <property type="term" value="F:ATP binding"/>
    <property type="evidence" value="ECO:0007669"/>
    <property type="project" value="UniProtKB-KW"/>
</dbReference>
<feature type="domain" description="RNA 3'-terminal phosphate cyclase insert" evidence="8">
    <location>
        <begin position="187"/>
        <end position="279"/>
    </location>
</feature>
<evidence type="ECO:0000256" key="2">
    <source>
        <dbReference type="ARBA" id="ARBA00022598"/>
    </source>
</evidence>
<dbReference type="Gene3D" id="3.30.360.20">
    <property type="entry name" value="RNA 3'-terminal phosphate cyclase, insert domain"/>
    <property type="match status" value="1"/>
</dbReference>
<comment type="function">
    <text evidence="5">Catalyzes the conversion of 3'-phosphate to a 2',3'-cyclic phosphodiester at the end of RNA. The mechanism of action of the enzyme occurs in 3 steps: (A) adenylation of the enzyme by ATP; (B) transfer of adenylate to an RNA-N3'P to produce RNA-N3'PP5'A; (C) and attack of the adjacent 2'-hydroxyl on the 3'-phosphorus in the diester linkage to produce the cyclic end product. The biological role of this enzyme is unknown but it is likely to function in some aspects of cellular RNA processing.</text>
</comment>
<sequence>MDKRGVPVTINGAMGEGGGQILRTSLALSLCSGKPFRIINLRSRRKKPGFRHQHLVCVNAAAKIGGARIEGATLGSQELVFTPTTIRPGHYHFDIGTAGSTALVLQSVLPALLIANRPSTLRLEGGTHNPFAPTFDFLQQVFLPIINRMGPKVEACLERPGYYPKGRGRLSVTIQPAKKLRAFCLHERGKIRERRVTATVAGLPRDIARREIGVIGQKLGWGEECLYIKEEPADMGPGNIVTIEIKSEYISEVFTGFGERGIRAETVADKAAKAALRYLDAGVPVCDHLADQLLLPFALAGSGSYNTLKPSSHTRTNSEVLKLFMDIGISMDRISKDIWQITLSQA</sequence>
<dbReference type="InterPro" id="IPR023797">
    <property type="entry name" value="RNA3'_phos_cyclase_dom"/>
</dbReference>
<dbReference type="Pfam" id="PF05189">
    <property type="entry name" value="RTC_insert"/>
    <property type="match status" value="1"/>
</dbReference>
<dbReference type="AlphaFoldDB" id="A0A8J6N4M8"/>
<dbReference type="PANTHER" id="PTHR11096">
    <property type="entry name" value="RNA 3' TERMINAL PHOSPHATE CYCLASE"/>
    <property type="match status" value="1"/>
</dbReference>
<keyword evidence="3 5" id="KW-0547">Nucleotide-binding</keyword>
<evidence type="ECO:0000256" key="1">
    <source>
        <dbReference type="ARBA" id="ARBA00009206"/>
    </source>
</evidence>
<dbReference type="InterPro" id="IPR013792">
    <property type="entry name" value="RNA3'P_cycl/enolpyr_Trfase_a/b"/>
</dbReference>
<dbReference type="NCBIfam" id="NF003246">
    <property type="entry name" value="PRK04204.1-2"/>
    <property type="match status" value="1"/>
</dbReference>
<dbReference type="InterPro" id="IPR000228">
    <property type="entry name" value="RNA3'_term_phos_cyc"/>
</dbReference>
<dbReference type="NCBIfam" id="TIGR03399">
    <property type="entry name" value="RNA_3prim_cycl"/>
    <property type="match status" value="1"/>
</dbReference>
<dbReference type="EMBL" id="JACNLL010000048">
    <property type="protein sequence ID" value="MBC8199385.1"/>
    <property type="molecule type" value="Genomic_DNA"/>
</dbReference>
<dbReference type="EC" id="6.5.1.4" evidence="5 6"/>
<dbReference type="InterPro" id="IPR017770">
    <property type="entry name" value="RNA3'_term_phos_cyc_type_1"/>
</dbReference>
<keyword evidence="5" id="KW-0963">Cytoplasm</keyword>
<comment type="catalytic activity">
    <reaction evidence="4 5">
        <text>a 3'-end 3'-phospho-ribonucleotide-RNA + ATP = a 3'-end 2',3'-cyclophospho-ribonucleotide-RNA + AMP + diphosphate</text>
        <dbReference type="Rhea" id="RHEA:23976"/>
        <dbReference type="Rhea" id="RHEA-COMP:10463"/>
        <dbReference type="Rhea" id="RHEA-COMP:10464"/>
        <dbReference type="ChEBI" id="CHEBI:30616"/>
        <dbReference type="ChEBI" id="CHEBI:33019"/>
        <dbReference type="ChEBI" id="CHEBI:83062"/>
        <dbReference type="ChEBI" id="CHEBI:83064"/>
        <dbReference type="ChEBI" id="CHEBI:456215"/>
        <dbReference type="EC" id="6.5.1.4"/>
    </reaction>
</comment>
<evidence type="ECO:0000313" key="9">
    <source>
        <dbReference type="EMBL" id="MBC8199385.1"/>
    </source>
</evidence>
<accession>A0A8J6N4M8</accession>
<evidence type="ECO:0000256" key="5">
    <source>
        <dbReference type="HAMAP-Rule" id="MF_00200"/>
    </source>
</evidence>
<evidence type="ECO:0000313" key="10">
    <source>
        <dbReference type="Proteomes" id="UP000603545"/>
    </source>
</evidence>
<keyword evidence="5" id="KW-0067">ATP-binding</keyword>
<dbReference type="InterPro" id="IPR013791">
    <property type="entry name" value="RNA3'-term_phos_cycl_insert"/>
</dbReference>
<feature type="binding site" evidence="5">
    <location>
        <position position="106"/>
    </location>
    <ligand>
        <name>ATP</name>
        <dbReference type="ChEBI" id="CHEBI:30616"/>
    </ligand>
</feature>
<feature type="active site" description="Tele-AMP-histidine intermediate" evidence="5">
    <location>
        <position position="313"/>
    </location>
</feature>
<dbReference type="GO" id="GO:0005737">
    <property type="term" value="C:cytoplasm"/>
    <property type="evidence" value="ECO:0007669"/>
    <property type="project" value="UniProtKB-SubCell"/>
</dbReference>
<comment type="subcellular location">
    <subcellularLocation>
        <location evidence="5">Cytoplasm</location>
    </subcellularLocation>
</comment>
<evidence type="ECO:0000259" key="8">
    <source>
        <dbReference type="Pfam" id="PF05189"/>
    </source>
</evidence>
<gene>
    <name evidence="5" type="primary">rtcA</name>
    <name evidence="9" type="ORF">H8E80_04975</name>
</gene>
<evidence type="ECO:0000256" key="3">
    <source>
        <dbReference type="ARBA" id="ARBA00022741"/>
    </source>
</evidence>
<evidence type="ECO:0000259" key="7">
    <source>
        <dbReference type="Pfam" id="PF01137"/>
    </source>
</evidence>
<dbReference type="InterPro" id="IPR037136">
    <property type="entry name" value="RNA3'_phos_cyclase_dom_sf"/>
</dbReference>
<proteinExistence type="inferred from homology"/>
<dbReference type="Proteomes" id="UP000603545">
    <property type="component" value="Unassembled WGS sequence"/>
</dbReference>
<name>A0A8J6N4M8_9BACT</name>
<comment type="similarity">
    <text evidence="1 5">Belongs to the RNA 3'-terminal cyclase family. Type 1 subfamily.</text>
</comment>
<dbReference type="Gene3D" id="3.65.10.20">
    <property type="entry name" value="RNA 3'-terminal phosphate cyclase domain"/>
    <property type="match status" value="1"/>
</dbReference>
<comment type="caution">
    <text evidence="9">The sequence shown here is derived from an EMBL/GenBank/DDBJ whole genome shotgun (WGS) entry which is preliminary data.</text>
</comment>
<dbReference type="InterPro" id="IPR036553">
    <property type="entry name" value="RPTC_insert"/>
</dbReference>